<proteinExistence type="predicted"/>
<accession>A0A4U6UZ33</accession>
<name>A0A4U6UZ33_SETVI</name>
<dbReference type="Proteomes" id="UP000298652">
    <property type="component" value="Chromosome 4"/>
</dbReference>
<keyword evidence="2" id="KW-1185">Reference proteome</keyword>
<reference evidence="1" key="1">
    <citation type="submission" date="2019-03" db="EMBL/GenBank/DDBJ databases">
        <title>WGS assembly of Setaria viridis.</title>
        <authorList>
            <person name="Huang P."/>
            <person name="Jenkins J."/>
            <person name="Grimwood J."/>
            <person name="Barry K."/>
            <person name="Healey A."/>
            <person name="Mamidi S."/>
            <person name="Sreedasyam A."/>
            <person name="Shu S."/>
            <person name="Feldman M."/>
            <person name="Wu J."/>
            <person name="Yu Y."/>
            <person name="Chen C."/>
            <person name="Johnson J."/>
            <person name="Rokhsar D."/>
            <person name="Baxter I."/>
            <person name="Schmutz J."/>
            <person name="Brutnell T."/>
            <person name="Kellogg E."/>
        </authorList>
    </citation>
    <scope>NUCLEOTIDE SEQUENCE [LARGE SCALE GENOMIC DNA]</scope>
</reference>
<organism evidence="1 2">
    <name type="scientific">Setaria viridis</name>
    <name type="common">Green bristlegrass</name>
    <name type="synonym">Setaria italica subsp. viridis</name>
    <dbReference type="NCBI Taxonomy" id="4556"/>
    <lineage>
        <taxon>Eukaryota</taxon>
        <taxon>Viridiplantae</taxon>
        <taxon>Streptophyta</taxon>
        <taxon>Embryophyta</taxon>
        <taxon>Tracheophyta</taxon>
        <taxon>Spermatophyta</taxon>
        <taxon>Magnoliopsida</taxon>
        <taxon>Liliopsida</taxon>
        <taxon>Poales</taxon>
        <taxon>Poaceae</taxon>
        <taxon>PACMAD clade</taxon>
        <taxon>Panicoideae</taxon>
        <taxon>Panicodae</taxon>
        <taxon>Paniceae</taxon>
        <taxon>Cenchrinae</taxon>
        <taxon>Setaria</taxon>
    </lineage>
</organism>
<evidence type="ECO:0000313" key="2">
    <source>
        <dbReference type="Proteomes" id="UP000298652"/>
    </source>
</evidence>
<dbReference type="AlphaFoldDB" id="A0A4U6UZ33"/>
<sequence length="38" mass="4016">MLGAEFGPGPVVVPKLACPFQVCSGWWGLDECLGPPWA</sequence>
<protein>
    <submittedName>
        <fullName evidence="1">Uncharacterized protein</fullName>
    </submittedName>
</protein>
<dbReference type="EMBL" id="CM016555">
    <property type="protein sequence ID" value="TKW19589.1"/>
    <property type="molecule type" value="Genomic_DNA"/>
</dbReference>
<gene>
    <name evidence="1" type="ORF">SEVIR_4G030301v2</name>
</gene>
<dbReference type="Gramene" id="TKW19589">
    <property type="protein sequence ID" value="TKW19589"/>
    <property type="gene ID" value="SEVIR_4G030301v2"/>
</dbReference>
<evidence type="ECO:0000313" key="1">
    <source>
        <dbReference type="EMBL" id="TKW19589.1"/>
    </source>
</evidence>